<dbReference type="RefSeq" id="WP_237339868.1">
    <property type="nucleotide sequence ID" value="NZ_BAABCM010000025.1"/>
</dbReference>
<dbReference type="Gene3D" id="3.90.1570.10">
    <property type="entry name" value="tt1808, chain A"/>
    <property type="match status" value="1"/>
</dbReference>
<keyword evidence="3" id="KW-1185">Reference proteome</keyword>
<evidence type="ECO:0000313" key="2">
    <source>
        <dbReference type="EMBL" id="GAA3856402.1"/>
    </source>
</evidence>
<dbReference type="Proteomes" id="UP001501624">
    <property type="component" value="Unassembled WGS sequence"/>
</dbReference>
<dbReference type="InterPro" id="IPR012296">
    <property type="entry name" value="Nuclease_put_TT1808"/>
</dbReference>
<evidence type="ECO:0000259" key="1">
    <source>
        <dbReference type="Pfam" id="PF05685"/>
    </source>
</evidence>
<gene>
    <name evidence="2" type="ORF">GCM10022380_87440</name>
</gene>
<accession>A0ABP7JVP5</accession>
<sequence length="123" mass="13425">MGYEVDTGVGLVLREVPLLNRRPDLVVHDSPDRAAPAPEHCLLVAEVVSRDSLAADRTSKPAHYAATGVPHFWRIEGLDRGEIALFRYRLDPTTRVYASAGVDTGKVSLHDPFPVTIDLAALL</sequence>
<comment type="caution">
    <text evidence="2">The sequence shown here is derived from an EMBL/GenBank/DDBJ whole genome shotgun (WGS) entry which is preliminary data.</text>
</comment>
<dbReference type="InterPro" id="IPR008538">
    <property type="entry name" value="Uma2"/>
</dbReference>
<reference evidence="3" key="1">
    <citation type="journal article" date="2019" name="Int. J. Syst. Evol. Microbiol.">
        <title>The Global Catalogue of Microorganisms (GCM) 10K type strain sequencing project: providing services to taxonomists for standard genome sequencing and annotation.</title>
        <authorList>
            <consortium name="The Broad Institute Genomics Platform"/>
            <consortium name="The Broad Institute Genome Sequencing Center for Infectious Disease"/>
            <person name="Wu L."/>
            <person name="Ma J."/>
        </authorList>
    </citation>
    <scope>NUCLEOTIDE SEQUENCE [LARGE SCALE GENOMIC DNA]</scope>
    <source>
        <strain evidence="3">JCM 17017</strain>
    </source>
</reference>
<dbReference type="EMBL" id="BAABCM010000025">
    <property type="protein sequence ID" value="GAA3856402.1"/>
    <property type="molecule type" value="Genomic_DNA"/>
</dbReference>
<proteinExistence type="predicted"/>
<protein>
    <recommendedName>
        <fullName evidence="1">Putative restriction endonuclease domain-containing protein</fullName>
    </recommendedName>
</protein>
<name>A0ABP7JVP5_9PSEU</name>
<dbReference type="Pfam" id="PF05685">
    <property type="entry name" value="Uma2"/>
    <property type="match status" value="1"/>
</dbReference>
<dbReference type="SUPFAM" id="SSF52980">
    <property type="entry name" value="Restriction endonuclease-like"/>
    <property type="match status" value="1"/>
</dbReference>
<feature type="domain" description="Putative restriction endonuclease" evidence="1">
    <location>
        <begin position="17"/>
        <end position="118"/>
    </location>
</feature>
<dbReference type="PANTHER" id="PTHR35400">
    <property type="entry name" value="SLR1083 PROTEIN"/>
    <property type="match status" value="1"/>
</dbReference>
<evidence type="ECO:0000313" key="3">
    <source>
        <dbReference type="Proteomes" id="UP001501624"/>
    </source>
</evidence>
<organism evidence="2 3">
    <name type="scientific">Amycolatopsis tucumanensis</name>
    <dbReference type="NCBI Taxonomy" id="401106"/>
    <lineage>
        <taxon>Bacteria</taxon>
        <taxon>Bacillati</taxon>
        <taxon>Actinomycetota</taxon>
        <taxon>Actinomycetes</taxon>
        <taxon>Pseudonocardiales</taxon>
        <taxon>Pseudonocardiaceae</taxon>
        <taxon>Amycolatopsis</taxon>
    </lineage>
</organism>
<dbReference type="CDD" id="cd06260">
    <property type="entry name" value="DUF820-like"/>
    <property type="match status" value="1"/>
</dbReference>
<dbReference type="InterPro" id="IPR011335">
    <property type="entry name" value="Restrct_endonuc-II-like"/>
</dbReference>
<dbReference type="PANTHER" id="PTHR35400:SF3">
    <property type="entry name" value="SLL1072 PROTEIN"/>
    <property type="match status" value="1"/>
</dbReference>